<evidence type="ECO:0000313" key="2">
    <source>
        <dbReference type="EMBL" id="RRQ52897.1"/>
    </source>
</evidence>
<dbReference type="PANTHER" id="PTHR46230">
    <property type="match status" value="1"/>
</dbReference>
<dbReference type="Gene3D" id="3.30.300.90">
    <property type="entry name" value="BolA-like"/>
    <property type="match status" value="1"/>
</dbReference>
<proteinExistence type="inferred from homology"/>
<name>A0A3R8RE64_9SPHN</name>
<keyword evidence="3" id="KW-1185">Reference proteome</keyword>
<protein>
    <submittedName>
        <fullName evidence="2">BolA family transcriptional regulator</fullName>
    </submittedName>
</protein>
<dbReference type="InterPro" id="IPR036065">
    <property type="entry name" value="BolA-like_sf"/>
</dbReference>
<reference evidence="2 3" key="1">
    <citation type="submission" date="2018-12" db="EMBL/GenBank/DDBJ databases">
        <authorList>
            <person name="Kim S.-J."/>
            <person name="Jung G.-Y."/>
        </authorList>
    </citation>
    <scope>NUCLEOTIDE SEQUENCE [LARGE SCALE GENOMIC DNA]</scope>
    <source>
        <strain evidence="2 3">03SU3-P</strain>
    </source>
</reference>
<dbReference type="SUPFAM" id="SSF82657">
    <property type="entry name" value="BolA-like"/>
    <property type="match status" value="1"/>
</dbReference>
<organism evidence="2 3">
    <name type="scientific">Sphingorhabdus wooponensis</name>
    <dbReference type="NCBI Taxonomy" id="940136"/>
    <lineage>
        <taxon>Bacteria</taxon>
        <taxon>Pseudomonadati</taxon>
        <taxon>Pseudomonadota</taxon>
        <taxon>Alphaproteobacteria</taxon>
        <taxon>Sphingomonadales</taxon>
        <taxon>Sphingomonadaceae</taxon>
        <taxon>Sphingorhabdus</taxon>
    </lineage>
</organism>
<evidence type="ECO:0000313" key="3">
    <source>
        <dbReference type="Proteomes" id="UP000268553"/>
    </source>
</evidence>
<dbReference type="AlphaFoldDB" id="A0A3R8RE64"/>
<comment type="similarity">
    <text evidence="1">Belongs to the BolA/IbaG family.</text>
</comment>
<gene>
    <name evidence="2" type="ORF">D7D48_06125</name>
</gene>
<comment type="caution">
    <text evidence="2">The sequence shown here is derived from an EMBL/GenBank/DDBJ whole genome shotgun (WGS) entry which is preliminary data.</text>
</comment>
<dbReference type="Pfam" id="PF01722">
    <property type="entry name" value="BolA"/>
    <property type="match status" value="1"/>
</dbReference>
<accession>A0A3R8RE64</accession>
<dbReference type="GO" id="GO:0016226">
    <property type="term" value="P:iron-sulfur cluster assembly"/>
    <property type="evidence" value="ECO:0007669"/>
    <property type="project" value="TreeGrafter"/>
</dbReference>
<sequence length="83" mass="8780">MEMLLETAFAPTRLAVINDSAKHHGHSGDDGSGESHFTIEIESAAFAGVARLMRQRMVNKALGDIPGTRVHALAIKASAPGEI</sequence>
<dbReference type="PIRSF" id="PIRSF003113">
    <property type="entry name" value="BolA"/>
    <property type="match status" value="1"/>
</dbReference>
<dbReference type="EMBL" id="RWJI01000001">
    <property type="protein sequence ID" value="RRQ52897.1"/>
    <property type="molecule type" value="Genomic_DNA"/>
</dbReference>
<dbReference type="PANTHER" id="PTHR46230:SF7">
    <property type="entry name" value="BOLA-LIKE PROTEIN 1"/>
    <property type="match status" value="1"/>
</dbReference>
<dbReference type="InterPro" id="IPR002634">
    <property type="entry name" value="BolA"/>
</dbReference>
<evidence type="ECO:0000256" key="1">
    <source>
        <dbReference type="RuleBase" id="RU003860"/>
    </source>
</evidence>
<dbReference type="OrthoDB" id="9811118at2"/>
<dbReference type="Proteomes" id="UP000268553">
    <property type="component" value="Unassembled WGS sequence"/>
</dbReference>